<gene>
    <name evidence="1" type="ORF">OUO13_03485</name>
</gene>
<organism evidence="1 2">
    <name type="scientific">Parathalassolituus penaei</name>
    <dbReference type="NCBI Taxonomy" id="2997323"/>
    <lineage>
        <taxon>Bacteria</taxon>
        <taxon>Pseudomonadati</taxon>
        <taxon>Pseudomonadota</taxon>
        <taxon>Gammaproteobacteria</taxon>
        <taxon>Oceanospirillales</taxon>
        <taxon>Oceanospirillaceae</taxon>
        <taxon>Parathalassolituus</taxon>
    </lineage>
</organism>
<dbReference type="EMBL" id="JAPNOA010000016">
    <property type="protein sequence ID" value="MCY0964236.1"/>
    <property type="molecule type" value="Genomic_DNA"/>
</dbReference>
<protein>
    <submittedName>
        <fullName evidence="1">DUF4404 family protein</fullName>
    </submittedName>
</protein>
<accession>A0A9X3IQW9</accession>
<evidence type="ECO:0000313" key="2">
    <source>
        <dbReference type="Proteomes" id="UP001150830"/>
    </source>
</evidence>
<dbReference type="RefSeq" id="WP_283172454.1">
    <property type="nucleotide sequence ID" value="NZ_JAPNOA010000016.1"/>
</dbReference>
<proteinExistence type="predicted"/>
<evidence type="ECO:0000313" key="1">
    <source>
        <dbReference type="EMBL" id="MCY0964236.1"/>
    </source>
</evidence>
<reference evidence="1" key="1">
    <citation type="submission" date="2022-11" db="EMBL/GenBank/DDBJ databases">
        <title>Parathalassolutuus dongxingensis gen. nov., sp. nov., a novel member of family Oceanospirillaceae isolated from a coastal shrimp pond in Guangxi, China.</title>
        <authorList>
            <person name="Chen H."/>
        </authorList>
    </citation>
    <scope>NUCLEOTIDE SEQUENCE</scope>
    <source>
        <strain evidence="1">G-43</strain>
    </source>
</reference>
<dbReference type="Pfam" id="PF14357">
    <property type="entry name" value="DUF4404"/>
    <property type="match status" value="1"/>
</dbReference>
<comment type="caution">
    <text evidence="1">The sequence shown here is derived from an EMBL/GenBank/DDBJ whole genome shotgun (WGS) entry which is preliminary data.</text>
</comment>
<dbReference type="Proteomes" id="UP001150830">
    <property type="component" value="Unassembled WGS sequence"/>
</dbReference>
<dbReference type="AlphaFoldDB" id="A0A9X3IQW9"/>
<keyword evidence="2" id="KW-1185">Reference proteome</keyword>
<dbReference type="InterPro" id="IPR025516">
    <property type="entry name" value="DUF4404"/>
</dbReference>
<name>A0A9X3IQW9_9GAMM</name>
<sequence>MSSTLKEQLALLHKELSANPSIDDEAAAMLRQLARDIETVEPAAAASVTDGLDEAVGRFDAEHPSLTAILRQIVDTLQKMGV</sequence>